<keyword evidence="3" id="KW-0472">Membrane</keyword>
<dbReference type="Gene3D" id="1.10.287.470">
    <property type="entry name" value="Helix hairpin bin"/>
    <property type="match status" value="1"/>
</dbReference>
<proteinExistence type="inferred from homology"/>
<evidence type="ECO:0000313" key="4">
    <source>
        <dbReference type="EMBL" id="EFM01287.1"/>
    </source>
</evidence>
<dbReference type="eggNOG" id="COG0845">
    <property type="taxonomic scope" value="Bacteria"/>
</dbReference>
<dbReference type="NCBIfam" id="TIGR01730">
    <property type="entry name" value="RND_mfp"/>
    <property type="match status" value="1"/>
</dbReference>
<dbReference type="Gene3D" id="2.40.420.20">
    <property type="match status" value="1"/>
</dbReference>
<accession>E0NUJ6</accession>
<reference evidence="4" key="1">
    <citation type="submission" date="2010-07" db="EMBL/GenBank/DDBJ databases">
        <authorList>
            <person name="Muzny D."/>
            <person name="Qin X."/>
            <person name="Deng J."/>
            <person name="Jiang H."/>
            <person name="Liu Y."/>
            <person name="Qu J."/>
            <person name="Song X.-Z."/>
            <person name="Zhang L."/>
            <person name="Thornton R."/>
            <person name="Coyle M."/>
            <person name="Francisco L."/>
            <person name="Jackson L."/>
            <person name="Javaid M."/>
            <person name="Korchina V."/>
            <person name="Kovar C."/>
            <person name="Mata R."/>
            <person name="Mathew T."/>
            <person name="Ngo R."/>
            <person name="Nguyen L."/>
            <person name="Nguyen N."/>
            <person name="Okwuonu G."/>
            <person name="Ongeri F."/>
            <person name="Pham C."/>
            <person name="Simmons D."/>
            <person name="Wilczek-Boney K."/>
            <person name="Hale W."/>
            <person name="Jakkamsetti A."/>
            <person name="Pham P."/>
            <person name="Ruth R."/>
            <person name="San Lucas F."/>
            <person name="Warren J."/>
            <person name="Zhang J."/>
            <person name="Zhao Z."/>
            <person name="Zhou C."/>
            <person name="Zhu D."/>
            <person name="Lee S."/>
            <person name="Bess C."/>
            <person name="Blankenburg K."/>
            <person name="Forbes L."/>
            <person name="Fu Q."/>
            <person name="Gubbala S."/>
            <person name="Hirani K."/>
            <person name="Jayaseelan J.C."/>
            <person name="Lara F."/>
            <person name="Munidasa M."/>
            <person name="Palculict T."/>
            <person name="Patil S."/>
            <person name="Pu L.-L."/>
            <person name="Saada N."/>
            <person name="Tang L."/>
            <person name="Weissenberger G."/>
            <person name="Zhu Y."/>
            <person name="Hemphill L."/>
            <person name="Shang Y."/>
            <person name="Youmans B."/>
            <person name="Ayvaz T."/>
            <person name="Ross M."/>
            <person name="Santibanez J."/>
            <person name="Aqrawi P."/>
            <person name="Gross S."/>
            <person name="Joshi V."/>
            <person name="Fowler G."/>
            <person name="Nazareth L."/>
            <person name="Reid J."/>
            <person name="Worley K."/>
            <person name="Petrosino J."/>
            <person name="Highlander S."/>
            <person name="Gibbs R."/>
        </authorList>
    </citation>
    <scope>NUCLEOTIDE SEQUENCE [LARGE SCALE GENOMIC DNA]</scope>
    <source>
        <strain evidence="4">DSM 16973</strain>
    </source>
</reference>
<keyword evidence="5" id="KW-1185">Reference proteome</keyword>
<dbReference type="BioCyc" id="PMAR862515-HMP:GMOO-1877-MONOMER"/>
<dbReference type="GO" id="GO:1990281">
    <property type="term" value="C:efflux pump complex"/>
    <property type="evidence" value="ECO:0007669"/>
    <property type="project" value="TreeGrafter"/>
</dbReference>
<name>E0NUJ6_9BACT</name>
<evidence type="ECO:0000313" key="5">
    <source>
        <dbReference type="Proteomes" id="UP000004394"/>
    </source>
</evidence>
<dbReference type="GO" id="GO:0015562">
    <property type="term" value="F:efflux transmembrane transporter activity"/>
    <property type="evidence" value="ECO:0007669"/>
    <property type="project" value="TreeGrafter"/>
</dbReference>
<dbReference type="PANTHER" id="PTHR30469:SF33">
    <property type="entry name" value="SLR1207 PROTEIN"/>
    <property type="match status" value="1"/>
</dbReference>
<dbReference type="SUPFAM" id="SSF111369">
    <property type="entry name" value="HlyD-like secretion proteins"/>
    <property type="match status" value="1"/>
</dbReference>
<dbReference type="Gene3D" id="2.40.50.100">
    <property type="match status" value="1"/>
</dbReference>
<dbReference type="Gene3D" id="2.40.30.170">
    <property type="match status" value="1"/>
</dbReference>
<comment type="similarity">
    <text evidence="1">Belongs to the membrane fusion protein (MFP) (TC 8.A.1) family.</text>
</comment>
<feature type="coiled-coil region" evidence="2">
    <location>
        <begin position="122"/>
        <end position="177"/>
    </location>
</feature>
<keyword evidence="3" id="KW-1133">Transmembrane helix</keyword>
<feature type="transmembrane region" description="Helical" evidence="3">
    <location>
        <begin position="26"/>
        <end position="47"/>
    </location>
</feature>
<dbReference type="Proteomes" id="UP000004394">
    <property type="component" value="Unassembled WGS sequence"/>
</dbReference>
<evidence type="ECO:0000256" key="2">
    <source>
        <dbReference type="SAM" id="Coils"/>
    </source>
</evidence>
<protein>
    <submittedName>
        <fullName evidence="4">Efflux transporter, RND family, MFP subunit</fullName>
    </submittedName>
</protein>
<dbReference type="InterPro" id="IPR006143">
    <property type="entry name" value="RND_pump_MFP"/>
</dbReference>
<dbReference type="HOGENOM" id="CLU_018816_14_1_10"/>
<dbReference type="STRING" id="862515.HMPREF0658_1851"/>
<keyword evidence="3" id="KW-0812">Transmembrane</keyword>
<comment type="caution">
    <text evidence="4">The sequence shown here is derived from an EMBL/GenBank/DDBJ whole genome shotgun (WGS) entry which is preliminary data.</text>
</comment>
<gene>
    <name evidence="4" type="ORF">HMPREF0658_1851</name>
</gene>
<dbReference type="PANTHER" id="PTHR30469">
    <property type="entry name" value="MULTIDRUG RESISTANCE PROTEIN MDTA"/>
    <property type="match status" value="1"/>
</dbReference>
<sequence>MSNHTTDTKQRIKQEKDINKNDMKRYLKFIVAGIIAFLFIGMFVFLYQKSQPQPVIYEEFVPKIGDISKTTVITGKIEPRNEVNVKPQVSGIITDIYKEAGQYVQQGEVIAKVKVIPDMAQLSAAEARVRLAEINLKQAKKEHEREKALFDKGLVSADEYEKIRQTYRQTLEEHSAAKDNLQVVRDGVSSSNASASSTLVRSTISGIILDIPVKVGNSVILSNTFNDGTTIASVANMNDLIFRGNIDETEVGQLVPGMQMKITIGALQNLHFDAALEYISPKAVESNGANQFEIKAAVKVLKGSNIRSGYSATAQIVLASARQVLTVPESAIEFSGNDTYVYIIKGTGEKKTFDRRKVITGLSDGLKIQIKRGLTAKDRVRGPKVVKETNDSN</sequence>
<dbReference type="EMBL" id="AEEI01000052">
    <property type="protein sequence ID" value="EFM01287.1"/>
    <property type="molecule type" value="Genomic_DNA"/>
</dbReference>
<dbReference type="AlphaFoldDB" id="E0NUJ6"/>
<keyword evidence="2" id="KW-0175">Coiled coil</keyword>
<evidence type="ECO:0000256" key="3">
    <source>
        <dbReference type="SAM" id="Phobius"/>
    </source>
</evidence>
<evidence type="ECO:0000256" key="1">
    <source>
        <dbReference type="ARBA" id="ARBA00009477"/>
    </source>
</evidence>
<organism evidence="4 5">
    <name type="scientific">Hoylesella marshii DSM 16973 = JCM 13450</name>
    <dbReference type="NCBI Taxonomy" id="862515"/>
    <lineage>
        <taxon>Bacteria</taxon>
        <taxon>Pseudomonadati</taxon>
        <taxon>Bacteroidota</taxon>
        <taxon>Bacteroidia</taxon>
        <taxon>Bacteroidales</taxon>
        <taxon>Prevotellaceae</taxon>
        <taxon>Hoylesella</taxon>
    </lineage>
</organism>